<dbReference type="AlphaFoldDB" id="A0A4S3KD86"/>
<accession>A0A4S3KD86</accession>
<feature type="domain" description="FRG" evidence="1">
    <location>
        <begin position="31"/>
        <end position="174"/>
    </location>
</feature>
<organism evidence="2 3">
    <name type="scientific">Metallibacterium scheffleri</name>
    <dbReference type="NCBI Taxonomy" id="993689"/>
    <lineage>
        <taxon>Bacteria</taxon>
        <taxon>Pseudomonadati</taxon>
        <taxon>Pseudomonadota</taxon>
        <taxon>Gammaproteobacteria</taxon>
        <taxon>Lysobacterales</taxon>
        <taxon>Rhodanobacteraceae</taxon>
        <taxon>Metallibacterium</taxon>
    </lineage>
</organism>
<proteinExistence type="predicted"/>
<name>A0A4S3KD86_9GAMM</name>
<dbReference type="Pfam" id="PF08867">
    <property type="entry name" value="FRG"/>
    <property type="match status" value="1"/>
</dbReference>
<dbReference type="OrthoDB" id="9816036at2"/>
<protein>
    <recommendedName>
        <fullName evidence="1">FRG domain-containing protein</fullName>
    </recommendedName>
</protein>
<dbReference type="Proteomes" id="UP000307749">
    <property type="component" value="Unassembled WGS sequence"/>
</dbReference>
<dbReference type="EMBL" id="MWQO01000081">
    <property type="protein sequence ID" value="THD06416.1"/>
    <property type="molecule type" value="Genomic_DNA"/>
</dbReference>
<dbReference type="InterPro" id="IPR014966">
    <property type="entry name" value="FRG-dom"/>
</dbReference>
<sequence length="290" mass="32678">MHIEENCETLDEFWDAISPLGRHFGDHPSGKVTNFVYRGHGNADWKLIPKIYRSEVLADAKLGMQVTRKDYSGHFFFEWGLLERFMHFCDTTGLEIPNDSTEFRKMFSWASMQTRHVTRTHGWPDDWAIPLIALAQHHGLPTRLLDWTYSSYVAAYFAAESAVRLKLSDPGARLAIFGFDLDCIRLVDSLKYITVSGSTSPNVSRQGSLFILVDNSGYIGDEFIRDVSLESKIKDHQNSLIKITLPAAEAANLLLRCLKFGLSAATMFPGYDGAARAVLEIKAAQNYEAF</sequence>
<dbReference type="RefSeq" id="WP_081126964.1">
    <property type="nucleotide sequence ID" value="NZ_LDOS01000002.1"/>
</dbReference>
<keyword evidence="3" id="KW-1185">Reference proteome</keyword>
<gene>
    <name evidence="2" type="ORF">B1806_16040</name>
</gene>
<evidence type="ECO:0000313" key="3">
    <source>
        <dbReference type="Proteomes" id="UP000307749"/>
    </source>
</evidence>
<evidence type="ECO:0000259" key="1">
    <source>
        <dbReference type="SMART" id="SM00901"/>
    </source>
</evidence>
<comment type="caution">
    <text evidence="2">The sequence shown here is derived from an EMBL/GenBank/DDBJ whole genome shotgun (WGS) entry which is preliminary data.</text>
</comment>
<reference evidence="2 3" key="1">
    <citation type="submission" date="2017-02" db="EMBL/GenBank/DDBJ databases">
        <title>Whole genome sequencing of Metallibacterium scheffleri DSM 24874 (T).</title>
        <authorList>
            <person name="Kumar S."/>
            <person name="Patil P."/>
            <person name="Patil P.B."/>
        </authorList>
    </citation>
    <scope>NUCLEOTIDE SEQUENCE [LARGE SCALE GENOMIC DNA]</scope>
    <source>
        <strain evidence="2 3">DSM 24874</strain>
    </source>
</reference>
<evidence type="ECO:0000313" key="2">
    <source>
        <dbReference type="EMBL" id="THD06416.1"/>
    </source>
</evidence>
<dbReference type="SMART" id="SM00901">
    <property type="entry name" value="FRG"/>
    <property type="match status" value="1"/>
</dbReference>